<dbReference type="InterPro" id="IPR050745">
    <property type="entry name" value="Multifunctional_regulatory"/>
</dbReference>
<dbReference type="EMBL" id="UYYG01001209">
    <property type="protein sequence ID" value="VDN60300.1"/>
    <property type="molecule type" value="Genomic_DNA"/>
</dbReference>
<dbReference type="PANTHER" id="PTHR24189">
    <property type="entry name" value="MYOTROPHIN"/>
    <property type="match status" value="1"/>
</dbReference>
<dbReference type="InterPro" id="IPR002110">
    <property type="entry name" value="Ankyrin_rpt"/>
</dbReference>
<evidence type="ECO:0000256" key="3">
    <source>
        <dbReference type="PROSITE-ProRule" id="PRU00023"/>
    </source>
</evidence>
<name>A0A3P7PZ16_DRAME</name>
<dbReference type="SUPFAM" id="SSF48403">
    <property type="entry name" value="Ankyrin repeat"/>
    <property type="match status" value="1"/>
</dbReference>
<sequence length="187" mass="20816">MVNNYKKSNEPFVSAWESSGENKEAAKQVPKTVLSVAERGDLEALKEMISRDKNADNYTALHRAAYNNHVDCLSYLLSIGADHEARTVDGWTPLHCASRWASAACVGELISHGAYVNSRTNNNLTPLHLILNSDEPLDKIHETFRYLLESPGSFFLFLSNADETPLELARKGPKLIASTIEKFISRP</sequence>
<dbReference type="AlphaFoldDB" id="A0A3P7PZ16"/>
<feature type="repeat" description="ANK" evidence="3">
    <location>
        <begin position="56"/>
        <end position="88"/>
    </location>
</feature>
<keyword evidence="5" id="KW-1185">Reference proteome</keyword>
<dbReference type="Pfam" id="PF12796">
    <property type="entry name" value="Ank_2"/>
    <property type="match status" value="1"/>
</dbReference>
<dbReference type="Gene3D" id="1.25.40.20">
    <property type="entry name" value="Ankyrin repeat-containing domain"/>
    <property type="match status" value="1"/>
</dbReference>
<dbReference type="InterPro" id="IPR036770">
    <property type="entry name" value="Ankyrin_rpt-contain_sf"/>
</dbReference>
<evidence type="ECO:0000256" key="2">
    <source>
        <dbReference type="ARBA" id="ARBA00023043"/>
    </source>
</evidence>
<evidence type="ECO:0000313" key="5">
    <source>
        <dbReference type="Proteomes" id="UP000274756"/>
    </source>
</evidence>
<gene>
    <name evidence="4" type="ORF">DME_LOCUS10273</name>
</gene>
<evidence type="ECO:0000313" key="4">
    <source>
        <dbReference type="EMBL" id="VDN60300.1"/>
    </source>
</evidence>
<dbReference type="Proteomes" id="UP000274756">
    <property type="component" value="Unassembled WGS sequence"/>
</dbReference>
<dbReference type="OrthoDB" id="19174at2759"/>
<accession>A0A3P7PZ16</accession>
<protein>
    <submittedName>
        <fullName evidence="4">Uncharacterized protein</fullName>
    </submittedName>
</protein>
<keyword evidence="1" id="KW-0677">Repeat</keyword>
<proteinExistence type="predicted"/>
<dbReference type="PANTHER" id="PTHR24189:SF73">
    <property type="entry name" value="ANKYRIN REPEAT AND SOCS BOX-CONTAINING 15B"/>
    <property type="match status" value="1"/>
</dbReference>
<dbReference type="STRING" id="318479.A0A3P7PZ16"/>
<dbReference type="PROSITE" id="PS50297">
    <property type="entry name" value="ANK_REP_REGION"/>
    <property type="match status" value="2"/>
</dbReference>
<organism evidence="4 5">
    <name type="scientific">Dracunculus medinensis</name>
    <name type="common">Guinea worm</name>
    <dbReference type="NCBI Taxonomy" id="318479"/>
    <lineage>
        <taxon>Eukaryota</taxon>
        <taxon>Metazoa</taxon>
        <taxon>Ecdysozoa</taxon>
        <taxon>Nematoda</taxon>
        <taxon>Chromadorea</taxon>
        <taxon>Rhabditida</taxon>
        <taxon>Spirurina</taxon>
        <taxon>Dracunculoidea</taxon>
        <taxon>Dracunculidae</taxon>
        <taxon>Dracunculus</taxon>
    </lineage>
</organism>
<dbReference type="SMART" id="SM00248">
    <property type="entry name" value="ANK"/>
    <property type="match status" value="3"/>
</dbReference>
<dbReference type="PROSITE" id="PS50088">
    <property type="entry name" value="ANK_REPEAT"/>
    <property type="match status" value="2"/>
</dbReference>
<feature type="repeat" description="ANK" evidence="3">
    <location>
        <begin position="89"/>
        <end position="121"/>
    </location>
</feature>
<keyword evidence="2 3" id="KW-0040">ANK repeat</keyword>
<reference evidence="4 5" key="1">
    <citation type="submission" date="2018-11" db="EMBL/GenBank/DDBJ databases">
        <authorList>
            <consortium name="Pathogen Informatics"/>
        </authorList>
    </citation>
    <scope>NUCLEOTIDE SEQUENCE [LARGE SCALE GENOMIC DNA]</scope>
</reference>
<evidence type="ECO:0000256" key="1">
    <source>
        <dbReference type="ARBA" id="ARBA00022737"/>
    </source>
</evidence>